<dbReference type="AlphaFoldDB" id="A0A6J4JZD0"/>
<sequence length="41" mass="3654">MAALVAPAGPARARGLRLDLAGGGGGADGTACGTAAHGPAP</sequence>
<reference evidence="1" key="1">
    <citation type="submission" date="2020-02" db="EMBL/GenBank/DDBJ databases">
        <authorList>
            <person name="Meier V. D."/>
        </authorList>
    </citation>
    <scope>NUCLEOTIDE SEQUENCE</scope>
    <source>
        <strain evidence="1">AVDCRST_MAG41</strain>
    </source>
</reference>
<proteinExistence type="predicted"/>
<gene>
    <name evidence="1" type="ORF">AVDCRST_MAG41-4422</name>
</gene>
<protein>
    <submittedName>
        <fullName evidence="1">Uncharacterized protein</fullName>
    </submittedName>
</protein>
<accession>A0A6J4JZD0</accession>
<organism evidence="1">
    <name type="scientific">uncultured Mycobacteriales bacterium</name>
    <dbReference type="NCBI Taxonomy" id="581187"/>
    <lineage>
        <taxon>Bacteria</taxon>
        <taxon>Bacillati</taxon>
        <taxon>Actinomycetota</taxon>
        <taxon>Actinomycetes</taxon>
        <taxon>Mycobacteriales</taxon>
        <taxon>environmental samples</taxon>
    </lineage>
</organism>
<evidence type="ECO:0000313" key="1">
    <source>
        <dbReference type="EMBL" id="CAA9291717.1"/>
    </source>
</evidence>
<name>A0A6J4JZD0_9ACTN</name>
<dbReference type="EMBL" id="CADCTP010000426">
    <property type="protein sequence ID" value="CAA9291717.1"/>
    <property type="molecule type" value="Genomic_DNA"/>
</dbReference>